<proteinExistence type="predicted"/>
<feature type="transmembrane region" description="Helical" evidence="1">
    <location>
        <begin position="21"/>
        <end position="42"/>
    </location>
</feature>
<evidence type="ECO:0000256" key="1">
    <source>
        <dbReference type="SAM" id="Phobius"/>
    </source>
</evidence>
<evidence type="ECO:0000313" key="2">
    <source>
        <dbReference type="EMBL" id="BBO99996.1"/>
    </source>
</evidence>
<keyword evidence="3" id="KW-1185">Reference proteome</keyword>
<name>A0A809SCN0_9PROT</name>
<evidence type="ECO:0000313" key="3">
    <source>
        <dbReference type="Proteomes" id="UP000463939"/>
    </source>
</evidence>
<protein>
    <submittedName>
        <fullName evidence="2">Uncharacterized protein</fullName>
    </submittedName>
</protein>
<dbReference type="EMBL" id="AP021881">
    <property type="protein sequence ID" value="BBO99996.1"/>
    <property type="molecule type" value="Genomic_DNA"/>
</dbReference>
<keyword evidence="1" id="KW-0472">Membrane</keyword>
<reference evidence="3" key="1">
    <citation type="submission" date="2019-11" db="EMBL/GenBank/DDBJ databases">
        <title>Isolation and characterization of a novel species in the genus Sulfuriferula.</title>
        <authorList>
            <person name="Mochizuki J."/>
            <person name="Kojima H."/>
            <person name="Fukui M."/>
        </authorList>
    </citation>
    <scope>NUCLEOTIDE SEQUENCE [LARGE SCALE GENOMIC DNA]</scope>
    <source>
        <strain evidence="3">SGTM</strain>
    </source>
</reference>
<keyword evidence="1" id="KW-0812">Transmembrane</keyword>
<accession>A0A809SCN0</accession>
<feature type="transmembrane region" description="Helical" evidence="1">
    <location>
        <begin position="62"/>
        <end position="84"/>
    </location>
</feature>
<sequence length="121" mass="13751">MHIQFYDLKTLYKFISRPASWLIILAVIIFITISALIFLYGFDSRMPNRLVCTNASNTNMVIILISGFLFIVTSIAGVGSLFVIADNWLRKRKFNFHDLWLPLAAICLGIISFTLQMKVCG</sequence>
<dbReference type="AlphaFoldDB" id="A0A809SCN0"/>
<dbReference type="Proteomes" id="UP000463939">
    <property type="component" value="Chromosome"/>
</dbReference>
<gene>
    <name evidence="2" type="ORF">SFSGTM_07050</name>
</gene>
<dbReference type="KEGG" id="sniv:SFSGTM_07050"/>
<feature type="transmembrane region" description="Helical" evidence="1">
    <location>
        <begin position="96"/>
        <end position="115"/>
    </location>
</feature>
<organism evidence="2 3">
    <name type="scientific">Sulfuriferula nivalis</name>
    <dbReference type="NCBI Taxonomy" id="2675298"/>
    <lineage>
        <taxon>Bacteria</taxon>
        <taxon>Pseudomonadati</taxon>
        <taxon>Pseudomonadota</taxon>
        <taxon>Betaproteobacteria</taxon>
        <taxon>Nitrosomonadales</taxon>
        <taxon>Sulfuricellaceae</taxon>
        <taxon>Sulfuriferula</taxon>
    </lineage>
</organism>
<keyword evidence="1" id="KW-1133">Transmembrane helix</keyword>